<proteinExistence type="predicted"/>
<dbReference type="EMBL" id="CP000614">
    <property type="protein sequence ID" value="ABO56241.1"/>
    <property type="molecule type" value="Genomic_DNA"/>
</dbReference>
<dbReference type="HOGENOM" id="CLU_123217_0_0_4"/>
<dbReference type="InterPro" id="IPR021671">
    <property type="entry name" value="PD(D/E)XK_Endonuc"/>
</dbReference>
<sequence length="189" mass="21188">MIRQLSFLDVAEPKDHGLIDESAVVRHHNLRVSAEMEIGRAGEYLVMADLLLNGWVAYPTSQGVPYDIAVDIGQRVIRVQVKSTKTPKTPGSLNRGSPLYVFHTRRAGKGGRRRYSSDDFDVLALVALDRRLIAYYALADTHNDCIALRVPGVRYGDGGVKCRYFEDAKFEFALDSVLMRQRQEALFAS</sequence>
<evidence type="ECO:0000313" key="2">
    <source>
        <dbReference type="EMBL" id="ABO56241.1"/>
    </source>
</evidence>
<protein>
    <recommendedName>
        <fullName evidence="1">PD(D/E)XK endonuclease domain-containing protein</fullName>
    </recommendedName>
</protein>
<dbReference type="Proteomes" id="UP000002287">
    <property type="component" value="Chromosome 1"/>
</dbReference>
<dbReference type="InterPro" id="IPR011856">
    <property type="entry name" value="tRNA_endonuc-like_dom_sf"/>
</dbReference>
<accession>A4JIY8</accession>
<dbReference type="Gene3D" id="3.40.1350.10">
    <property type="match status" value="1"/>
</dbReference>
<name>A4JIY8_BURVG</name>
<evidence type="ECO:0000259" key="1">
    <source>
        <dbReference type="Pfam" id="PF11645"/>
    </source>
</evidence>
<reference evidence="3" key="1">
    <citation type="submission" date="2007-03" db="EMBL/GenBank/DDBJ databases">
        <title>Complete sequence of chromosome 1 of Burkholderia vietnamiensis G4.</title>
        <authorList>
            <consortium name="US DOE Joint Genome Institute"/>
            <person name="Copeland A."/>
            <person name="Lucas S."/>
            <person name="Lapidus A."/>
            <person name="Barry K."/>
            <person name="Detter J.C."/>
            <person name="Glavina del Rio T."/>
            <person name="Hammon N."/>
            <person name="Israni S."/>
            <person name="Dalin E."/>
            <person name="Tice H."/>
            <person name="Pitluck S."/>
            <person name="Chain P."/>
            <person name="Malfatti S."/>
            <person name="Shin M."/>
            <person name="Vergez L."/>
            <person name="Schmutz J."/>
            <person name="Larimer F."/>
            <person name="Land M."/>
            <person name="Hauser L."/>
            <person name="Kyrpides N."/>
            <person name="Tiedje J."/>
            <person name="Richardson P."/>
        </authorList>
    </citation>
    <scope>NUCLEOTIDE SEQUENCE [LARGE SCALE GENOMIC DNA]</scope>
    <source>
        <strain evidence="3">G4 / LMG 22486</strain>
    </source>
</reference>
<dbReference type="GO" id="GO:0003676">
    <property type="term" value="F:nucleic acid binding"/>
    <property type="evidence" value="ECO:0007669"/>
    <property type="project" value="InterPro"/>
</dbReference>
<feature type="domain" description="PD(D/E)XK endonuclease" evidence="1">
    <location>
        <begin position="38"/>
        <end position="153"/>
    </location>
</feature>
<dbReference type="KEGG" id="bvi:Bcep1808_3251"/>
<gene>
    <name evidence="2" type="ordered locus">Bcep1808_3251</name>
</gene>
<dbReference type="Pfam" id="PF11645">
    <property type="entry name" value="PDDEXK_5"/>
    <property type="match status" value="1"/>
</dbReference>
<dbReference type="AlphaFoldDB" id="A4JIY8"/>
<evidence type="ECO:0000313" key="3">
    <source>
        <dbReference type="Proteomes" id="UP000002287"/>
    </source>
</evidence>
<organism evidence="2 3">
    <name type="scientific">Burkholderia vietnamiensis (strain G4 / LMG 22486)</name>
    <name type="common">Burkholderia cepacia (strain R1808)</name>
    <dbReference type="NCBI Taxonomy" id="269482"/>
    <lineage>
        <taxon>Bacteria</taxon>
        <taxon>Pseudomonadati</taxon>
        <taxon>Pseudomonadota</taxon>
        <taxon>Betaproteobacteria</taxon>
        <taxon>Burkholderiales</taxon>
        <taxon>Burkholderiaceae</taxon>
        <taxon>Burkholderia</taxon>
        <taxon>Burkholderia cepacia complex</taxon>
    </lineage>
</organism>